<comment type="cofactor">
    <cofactor evidence="11">
        <name>Zn(2+)</name>
        <dbReference type="ChEBI" id="CHEBI:29105"/>
    </cofactor>
    <text evidence="11">Binds 1 zinc ion per subunit.</text>
</comment>
<evidence type="ECO:0000256" key="12">
    <source>
        <dbReference type="SAM" id="Phobius"/>
    </source>
</evidence>
<gene>
    <name evidence="14" type="ORF">ACFFLH_08100</name>
</gene>
<evidence type="ECO:0000256" key="5">
    <source>
        <dbReference type="ARBA" id="ARBA00022723"/>
    </source>
</evidence>
<keyword evidence="5" id="KW-0479">Metal-binding</keyword>
<evidence type="ECO:0000313" key="15">
    <source>
        <dbReference type="Proteomes" id="UP001589628"/>
    </source>
</evidence>
<evidence type="ECO:0000256" key="2">
    <source>
        <dbReference type="ARBA" id="ARBA00022475"/>
    </source>
</evidence>
<evidence type="ECO:0000256" key="6">
    <source>
        <dbReference type="ARBA" id="ARBA00022801"/>
    </source>
</evidence>
<keyword evidence="7 11" id="KW-0862">Zinc</keyword>
<dbReference type="Pfam" id="PF01435">
    <property type="entry name" value="Peptidase_M48"/>
    <property type="match status" value="1"/>
</dbReference>
<evidence type="ECO:0000256" key="10">
    <source>
        <dbReference type="ARBA" id="ARBA00023136"/>
    </source>
</evidence>
<feature type="domain" description="Peptidase M48" evidence="13">
    <location>
        <begin position="82"/>
        <end position="280"/>
    </location>
</feature>
<keyword evidence="8 12" id="KW-1133">Transmembrane helix</keyword>
<dbReference type="PANTHER" id="PTHR43221:SF1">
    <property type="entry name" value="PROTEASE HTPX"/>
    <property type="match status" value="1"/>
</dbReference>
<dbReference type="InterPro" id="IPR001915">
    <property type="entry name" value="Peptidase_M48"/>
</dbReference>
<dbReference type="Proteomes" id="UP001589628">
    <property type="component" value="Unassembled WGS sequence"/>
</dbReference>
<evidence type="ECO:0000256" key="1">
    <source>
        <dbReference type="ARBA" id="ARBA00004651"/>
    </source>
</evidence>
<organism evidence="14 15">
    <name type="scientific">Balneatrix alpica</name>
    <dbReference type="NCBI Taxonomy" id="75684"/>
    <lineage>
        <taxon>Bacteria</taxon>
        <taxon>Pseudomonadati</taxon>
        <taxon>Pseudomonadota</taxon>
        <taxon>Gammaproteobacteria</taxon>
        <taxon>Oceanospirillales</taxon>
        <taxon>Balneatrichaceae</taxon>
        <taxon>Balneatrix</taxon>
    </lineage>
</organism>
<feature type="transmembrane region" description="Helical" evidence="12">
    <location>
        <begin position="21"/>
        <end position="40"/>
    </location>
</feature>
<keyword evidence="6 11" id="KW-0378">Hydrolase</keyword>
<evidence type="ECO:0000256" key="8">
    <source>
        <dbReference type="ARBA" id="ARBA00022989"/>
    </source>
</evidence>
<keyword evidence="10 12" id="KW-0472">Membrane</keyword>
<keyword evidence="3 11" id="KW-0645">Protease</keyword>
<feature type="transmembrane region" description="Helical" evidence="12">
    <location>
        <begin position="46"/>
        <end position="66"/>
    </location>
</feature>
<reference evidence="14 15" key="1">
    <citation type="submission" date="2024-09" db="EMBL/GenBank/DDBJ databases">
        <authorList>
            <person name="Sun Q."/>
            <person name="Mori K."/>
        </authorList>
    </citation>
    <scope>NUCLEOTIDE SEQUENCE [LARGE SCALE GENOMIC DNA]</scope>
    <source>
        <strain evidence="14 15">ATCC 51285</strain>
    </source>
</reference>
<keyword evidence="4 12" id="KW-0812">Transmembrane</keyword>
<dbReference type="PANTHER" id="PTHR43221">
    <property type="entry name" value="PROTEASE HTPX"/>
    <property type="match status" value="1"/>
</dbReference>
<dbReference type="Gene3D" id="3.30.2010.10">
    <property type="entry name" value="Metalloproteases ('zincins'), catalytic domain"/>
    <property type="match status" value="1"/>
</dbReference>
<keyword evidence="9 11" id="KW-0482">Metalloprotease</keyword>
<dbReference type="EMBL" id="JBHLZN010000002">
    <property type="protein sequence ID" value="MFB9886367.1"/>
    <property type="molecule type" value="Genomic_DNA"/>
</dbReference>
<comment type="caution">
    <text evidence="14">The sequence shown here is derived from an EMBL/GenBank/DDBJ whole genome shotgun (WGS) entry which is preliminary data.</text>
</comment>
<sequence>MRQPLSQQGWRQQQWRNQLFSWGYLLALAGSLWLALALLLGSWGTWLWLGLVLGLLWLPLQPGWVLRLHRAQALHYNQAPQLYWLLEQLCQRAELASIPRLYWLPSQEPNAFTLGQGRQTAIALSEGLLRRLNSRQLQGVLAHELAHVRQGDWRLLAWADGISRLLRGLSLLGQLGLILALPFWLLGQVQISWGGMLLLVLLPWLSTLLQLALSRTREFSADMEAARLSGDPEGLAQALEALHWQPGWWQRLLIPAKAEAGSAWLRTHPPTPERIKRLRALLPPPSRRPLWQDLPLAWRSPYTLPLRRWPPWL</sequence>
<comment type="subcellular location">
    <subcellularLocation>
        <location evidence="1">Cell membrane</location>
        <topology evidence="1">Multi-pass membrane protein</topology>
    </subcellularLocation>
</comment>
<dbReference type="RefSeq" id="WP_035460542.1">
    <property type="nucleotide sequence ID" value="NZ_JBHLZN010000002.1"/>
</dbReference>
<feature type="transmembrane region" description="Helical" evidence="12">
    <location>
        <begin position="191"/>
        <end position="213"/>
    </location>
</feature>
<evidence type="ECO:0000256" key="9">
    <source>
        <dbReference type="ARBA" id="ARBA00023049"/>
    </source>
</evidence>
<evidence type="ECO:0000313" key="14">
    <source>
        <dbReference type="EMBL" id="MFB9886367.1"/>
    </source>
</evidence>
<proteinExistence type="inferred from homology"/>
<evidence type="ECO:0000259" key="13">
    <source>
        <dbReference type="Pfam" id="PF01435"/>
    </source>
</evidence>
<name>A0ABV5ZAT2_9GAMM</name>
<evidence type="ECO:0000256" key="4">
    <source>
        <dbReference type="ARBA" id="ARBA00022692"/>
    </source>
</evidence>
<evidence type="ECO:0000256" key="11">
    <source>
        <dbReference type="RuleBase" id="RU003983"/>
    </source>
</evidence>
<dbReference type="InterPro" id="IPR050083">
    <property type="entry name" value="HtpX_protease"/>
</dbReference>
<evidence type="ECO:0000256" key="7">
    <source>
        <dbReference type="ARBA" id="ARBA00022833"/>
    </source>
</evidence>
<dbReference type="CDD" id="cd07339">
    <property type="entry name" value="M48B_HtpX_like"/>
    <property type="match status" value="1"/>
</dbReference>
<evidence type="ECO:0000256" key="3">
    <source>
        <dbReference type="ARBA" id="ARBA00022670"/>
    </source>
</evidence>
<keyword evidence="15" id="KW-1185">Reference proteome</keyword>
<comment type="similarity">
    <text evidence="11">Belongs to the peptidase M48 family.</text>
</comment>
<protein>
    <submittedName>
        <fullName evidence="14">Zinc metalloprotease HtpX</fullName>
    </submittedName>
</protein>
<keyword evidence="2" id="KW-1003">Cell membrane</keyword>
<feature type="transmembrane region" description="Helical" evidence="12">
    <location>
        <begin position="165"/>
        <end position="185"/>
    </location>
</feature>
<dbReference type="GO" id="GO:0008237">
    <property type="term" value="F:metallopeptidase activity"/>
    <property type="evidence" value="ECO:0007669"/>
    <property type="project" value="UniProtKB-KW"/>
</dbReference>
<accession>A0ABV5ZAT2</accession>